<evidence type="ECO:0000256" key="10">
    <source>
        <dbReference type="ARBA" id="ARBA00022989"/>
    </source>
</evidence>
<dbReference type="Pfam" id="PF08376">
    <property type="entry name" value="NIT"/>
    <property type="match status" value="1"/>
</dbReference>
<keyword evidence="10" id="KW-0472">Membrane</keyword>
<dbReference type="GO" id="GO:0000155">
    <property type="term" value="F:phosphorelay sensor kinase activity"/>
    <property type="evidence" value="ECO:0007669"/>
    <property type="project" value="InterPro"/>
</dbReference>
<feature type="domain" description="PAS" evidence="13">
    <location>
        <begin position="442"/>
        <end position="512"/>
    </location>
</feature>
<dbReference type="InterPro" id="IPR000014">
    <property type="entry name" value="PAS"/>
</dbReference>
<dbReference type="CDD" id="cd06225">
    <property type="entry name" value="HAMP"/>
    <property type="match status" value="1"/>
</dbReference>
<dbReference type="InterPro" id="IPR050482">
    <property type="entry name" value="Sensor_HK_TwoCompSys"/>
</dbReference>
<comment type="catalytic activity">
    <reaction evidence="1">
        <text>ATP + protein L-histidine = ADP + protein N-phospho-L-histidine.</text>
        <dbReference type="EC" id="2.7.13.3"/>
    </reaction>
</comment>
<dbReference type="CDD" id="cd00130">
    <property type="entry name" value="PAS"/>
    <property type="match status" value="1"/>
</dbReference>
<keyword evidence="6" id="KW-0812">Transmembrane</keyword>
<dbReference type="AlphaFoldDB" id="A0A101SBD5"/>
<dbReference type="Proteomes" id="UP000053669">
    <property type="component" value="Unassembled WGS sequence"/>
</dbReference>
<evidence type="ECO:0000259" key="14">
    <source>
        <dbReference type="PROSITE" id="PS50885"/>
    </source>
</evidence>
<evidence type="ECO:0000256" key="3">
    <source>
        <dbReference type="ARBA" id="ARBA00012438"/>
    </source>
</evidence>
<dbReference type="GO" id="GO:0005524">
    <property type="term" value="F:ATP binding"/>
    <property type="evidence" value="ECO:0007669"/>
    <property type="project" value="UniProtKB-KW"/>
</dbReference>
<dbReference type="SUPFAM" id="SSF55781">
    <property type="entry name" value="GAF domain-like"/>
    <property type="match status" value="1"/>
</dbReference>
<comment type="subcellular location">
    <subcellularLocation>
        <location evidence="2">Membrane</location>
    </subcellularLocation>
</comment>
<evidence type="ECO:0000256" key="8">
    <source>
        <dbReference type="ARBA" id="ARBA00022777"/>
    </source>
</evidence>
<keyword evidence="9" id="KW-0067">ATP-binding</keyword>
<evidence type="ECO:0000313" key="15">
    <source>
        <dbReference type="EMBL" id="KUN71082.1"/>
    </source>
</evidence>
<evidence type="ECO:0000256" key="12">
    <source>
        <dbReference type="SAM" id="MobiDB-lite"/>
    </source>
</evidence>
<dbReference type="SMART" id="SM00387">
    <property type="entry name" value="HATPase_c"/>
    <property type="match status" value="1"/>
</dbReference>
<dbReference type="InterPro" id="IPR011712">
    <property type="entry name" value="Sig_transdc_His_kin_sub3_dim/P"/>
</dbReference>
<comment type="caution">
    <text evidence="15">The sequence shown here is derived from an EMBL/GenBank/DDBJ whole genome shotgun (WGS) entry which is preliminary data.</text>
</comment>
<dbReference type="Pfam" id="PF00672">
    <property type="entry name" value="HAMP"/>
    <property type="match status" value="1"/>
</dbReference>
<keyword evidence="8 15" id="KW-0418">Kinase</keyword>
<dbReference type="SUPFAM" id="SSF55785">
    <property type="entry name" value="PYP-like sensor domain (PAS domain)"/>
    <property type="match status" value="1"/>
</dbReference>
<organism evidence="15 16">
    <name type="scientific">Streptomyces canus</name>
    <dbReference type="NCBI Taxonomy" id="58343"/>
    <lineage>
        <taxon>Bacteria</taxon>
        <taxon>Bacillati</taxon>
        <taxon>Actinomycetota</taxon>
        <taxon>Actinomycetes</taxon>
        <taxon>Kitasatosporales</taxon>
        <taxon>Streptomycetaceae</taxon>
        <taxon>Streptomyces</taxon>
        <taxon>Streptomyces aurantiacus group</taxon>
    </lineage>
</organism>
<dbReference type="EC" id="2.7.13.3" evidence="3"/>
<gene>
    <name evidence="15" type="ORF">AQJ46_15690</name>
</gene>
<dbReference type="InterPro" id="IPR013656">
    <property type="entry name" value="PAS_4"/>
</dbReference>
<feature type="domain" description="HAMP" evidence="14">
    <location>
        <begin position="339"/>
        <end position="391"/>
    </location>
</feature>
<dbReference type="Gene3D" id="6.10.340.10">
    <property type="match status" value="1"/>
</dbReference>
<proteinExistence type="predicted"/>
<keyword evidence="10" id="KW-1133">Transmembrane helix</keyword>
<reference evidence="15 16" key="1">
    <citation type="submission" date="2015-10" db="EMBL/GenBank/DDBJ databases">
        <title>Draft genome sequence of Streptomyces canus DSM 40017, type strain for the species Streptomyces canus.</title>
        <authorList>
            <person name="Ruckert C."/>
            <person name="Winkler A."/>
            <person name="Kalinowski J."/>
            <person name="Kampfer P."/>
            <person name="Glaeser S."/>
        </authorList>
    </citation>
    <scope>NUCLEOTIDE SEQUENCE [LARGE SCALE GENOMIC DNA]</scope>
    <source>
        <strain evidence="15 16">DSM 40017</strain>
    </source>
</reference>
<dbReference type="InterPro" id="IPR013587">
    <property type="entry name" value="Nitrate/nitrite_sensing"/>
</dbReference>
<protein>
    <recommendedName>
        <fullName evidence="3">histidine kinase</fullName>
        <ecNumber evidence="3">2.7.13.3</ecNumber>
    </recommendedName>
</protein>
<dbReference type="STRING" id="58343.AQJ46_15690"/>
<evidence type="ECO:0000256" key="2">
    <source>
        <dbReference type="ARBA" id="ARBA00004370"/>
    </source>
</evidence>
<evidence type="ECO:0000256" key="5">
    <source>
        <dbReference type="ARBA" id="ARBA00022679"/>
    </source>
</evidence>
<accession>A0A101SBD5</accession>
<evidence type="ECO:0000259" key="13">
    <source>
        <dbReference type="PROSITE" id="PS50112"/>
    </source>
</evidence>
<dbReference type="PANTHER" id="PTHR24421">
    <property type="entry name" value="NITRATE/NITRITE SENSOR PROTEIN NARX-RELATED"/>
    <property type="match status" value="1"/>
</dbReference>
<dbReference type="SMART" id="SM00091">
    <property type="entry name" value="PAS"/>
    <property type="match status" value="1"/>
</dbReference>
<keyword evidence="4" id="KW-0597">Phosphoprotein</keyword>
<dbReference type="PROSITE" id="PS50885">
    <property type="entry name" value="HAMP"/>
    <property type="match status" value="1"/>
</dbReference>
<dbReference type="SUPFAM" id="SSF158472">
    <property type="entry name" value="HAMP domain-like"/>
    <property type="match status" value="1"/>
</dbReference>
<dbReference type="InterPro" id="IPR003594">
    <property type="entry name" value="HATPase_dom"/>
</dbReference>
<dbReference type="SMART" id="SM00304">
    <property type="entry name" value="HAMP"/>
    <property type="match status" value="1"/>
</dbReference>
<dbReference type="InterPro" id="IPR035965">
    <property type="entry name" value="PAS-like_dom_sf"/>
</dbReference>
<keyword evidence="11" id="KW-0902">Two-component regulatory system</keyword>
<dbReference type="SUPFAM" id="SSF55874">
    <property type="entry name" value="ATPase domain of HSP90 chaperone/DNA topoisomerase II/histidine kinase"/>
    <property type="match status" value="1"/>
</dbReference>
<name>A0A101SBD5_9ACTN</name>
<evidence type="ECO:0000256" key="9">
    <source>
        <dbReference type="ARBA" id="ARBA00022840"/>
    </source>
</evidence>
<dbReference type="EMBL" id="LMWU01000016">
    <property type="protein sequence ID" value="KUN71082.1"/>
    <property type="molecule type" value="Genomic_DNA"/>
</dbReference>
<keyword evidence="7" id="KW-0547">Nucleotide-binding</keyword>
<dbReference type="Pfam" id="PF07730">
    <property type="entry name" value="HisKA_3"/>
    <property type="match status" value="1"/>
</dbReference>
<evidence type="ECO:0000256" key="6">
    <source>
        <dbReference type="ARBA" id="ARBA00022692"/>
    </source>
</evidence>
<evidence type="ECO:0000256" key="1">
    <source>
        <dbReference type="ARBA" id="ARBA00000085"/>
    </source>
</evidence>
<sequence length="913" mass="98590">MRRSPLRRRPGVPHRVPLLARLRVGRKLMLLVLLPVTGLLVLTAVSSVSQWREARSLRDFHTGTEVSFATAEVTDAVAGERLAAVKARLRPGPDTPAERTGAERATDRALERAVTRADSWSGSDIAGDLDALGRQLHSLRVQITTGSLTATDIAEQYGNVAATLLHDVTALEAGRPTRASGRAADAHIALLRAIEAADREQAEVAALLAGPAGRPTGAGRWPALEAAQLDAFRENTSAELRTQLYVIQFRDPGRAVRRVRDLLATARPESAAWPSYERWLADSGARIASLRGIQDRAARELDATAGHDRRDAELRVVRDLTASLAVLALVTFLALALSRSITRPLGQVAAGARALSYGDLSYDIRYAGRDELGDVADTFRELRVTTERLAAEIRAMNTAIDHNHLEHRADEASFEGTWSQLLGGMNDTMASFAAAHGRREEAEQELASIFNLSLDLLCISGTDGYFKRVNPAFERILGHPRETILSMPFIEFVHEEDRETTRAALARLADGVEVAEFENRYLRADGTECWLQWSARPVLEQGLIYATARDVTESRRTAREQAALRRVATLVAHGAPPSEVFARVAEEVGDLLDTTAAVLRQEPDGSQTVLGTVLGIPEEIEEATRKERSEAGYEAIDAVTRTRRAAHVGHAVGAPIVVDDRLWGFVVAASPLEMLPVGTESRLADFTELVATAIANADSRDQLSDSRARVVAAADASRRRIERDLHDGVQQRLVALQLDLRLAETLVTDRTSELAEQLVHVGKGLDDAFQDLLQVARGIHPAILSKGGLGPALRSLARRSAVPVELDLKLPAARLPEQLEVAAYYVTSECLTNAAKHAHARVVEVSAQIGDGVLELTIHDDGAGGAEPGRGSGLIGLIDRVEAIGGKLAVSSPPGEGTTMDVRLPLGGPSPDR</sequence>
<dbReference type="Gene3D" id="3.30.565.10">
    <property type="entry name" value="Histidine kinase-like ATPase, C-terminal domain"/>
    <property type="match status" value="1"/>
</dbReference>
<dbReference type="PROSITE" id="PS50112">
    <property type="entry name" value="PAS"/>
    <property type="match status" value="1"/>
</dbReference>
<dbReference type="Gene3D" id="1.20.5.1930">
    <property type="match status" value="1"/>
</dbReference>
<evidence type="ECO:0000256" key="4">
    <source>
        <dbReference type="ARBA" id="ARBA00022553"/>
    </source>
</evidence>
<dbReference type="InterPro" id="IPR003660">
    <property type="entry name" value="HAMP_dom"/>
</dbReference>
<dbReference type="PANTHER" id="PTHR24421:SF10">
    <property type="entry name" value="NITRATE_NITRITE SENSOR PROTEIN NARQ"/>
    <property type="match status" value="1"/>
</dbReference>
<keyword evidence="5" id="KW-0808">Transferase</keyword>
<dbReference type="GO" id="GO:0016020">
    <property type="term" value="C:membrane"/>
    <property type="evidence" value="ECO:0007669"/>
    <property type="project" value="UniProtKB-SubCell"/>
</dbReference>
<evidence type="ECO:0000256" key="7">
    <source>
        <dbReference type="ARBA" id="ARBA00022741"/>
    </source>
</evidence>
<dbReference type="Pfam" id="PF02518">
    <property type="entry name" value="HATPase_c"/>
    <property type="match status" value="1"/>
</dbReference>
<dbReference type="CDD" id="cd16917">
    <property type="entry name" value="HATPase_UhpB-NarQ-NarX-like"/>
    <property type="match status" value="1"/>
</dbReference>
<dbReference type="Gene3D" id="3.30.450.20">
    <property type="entry name" value="PAS domain"/>
    <property type="match status" value="1"/>
</dbReference>
<dbReference type="NCBIfam" id="TIGR00229">
    <property type="entry name" value="sensory_box"/>
    <property type="match status" value="1"/>
</dbReference>
<dbReference type="InterPro" id="IPR036890">
    <property type="entry name" value="HATPase_C_sf"/>
</dbReference>
<evidence type="ECO:0000256" key="11">
    <source>
        <dbReference type="ARBA" id="ARBA00023012"/>
    </source>
</evidence>
<dbReference type="Pfam" id="PF08448">
    <property type="entry name" value="PAS_4"/>
    <property type="match status" value="1"/>
</dbReference>
<dbReference type="GO" id="GO:0046983">
    <property type="term" value="F:protein dimerization activity"/>
    <property type="evidence" value="ECO:0007669"/>
    <property type="project" value="InterPro"/>
</dbReference>
<feature type="region of interest" description="Disordered" evidence="12">
    <location>
        <begin position="891"/>
        <end position="913"/>
    </location>
</feature>
<dbReference type="RefSeq" id="WP_059206166.1">
    <property type="nucleotide sequence ID" value="NZ_KQ948659.1"/>
</dbReference>
<evidence type="ECO:0000313" key="16">
    <source>
        <dbReference type="Proteomes" id="UP000053669"/>
    </source>
</evidence>